<dbReference type="PANTHER" id="PTHR11571">
    <property type="entry name" value="GLUTATHIONE S-TRANSFERASE"/>
    <property type="match status" value="1"/>
</dbReference>
<dbReference type="Pfam" id="PF02798">
    <property type="entry name" value="GST_N"/>
    <property type="match status" value="1"/>
</dbReference>
<evidence type="ECO:0000313" key="7">
    <source>
        <dbReference type="Proteomes" id="UP000507470"/>
    </source>
</evidence>
<dbReference type="InterPro" id="IPR040079">
    <property type="entry name" value="Glutathione_S-Trfase"/>
</dbReference>
<dbReference type="CDD" id="cd03039">
    <property type="entry name" value="GST_N_Sigma_like"/>
    <property type="match status" value="1"/>
</dbReference>
<gene>
    <name evidence="6" type="ORF">MCOR_36462</name>
</gene>
<evidence type="ECO:0000256" key="3">
    <source>
        <dbReference type="ARBA" id="ARBA00049616"/>
    </source>
</evidence>
<evidence type="ECO:0000256" key="2">
    <source>
        <dbReference type="ARBA" id="ARBA00022613"/>
    </source>
</evidence>
<protein>
    <submittedName>
        <fullName evidence="6">HPGDS</fullName>
        <ecNumber evidence="6">2.5.1.18</ecNumber>
        <ecNumber evidence="6">5.3.99.2</ecNumber>
    </submittedName>
</protein>
<evidence type="ECO:0000259" key="5">
    <source>
        <dbReference type="PROSITE" id="PS50405"/>
    </source>
</evidence>
<evidence type="ECO:0000259" key="4">
    <source>
        <dbReference type="PROSITE" id="PS50404"/>
    </source>
</evidence>
<dbReference type="Proteomes" id="UP000507470">
    <property type="component" value="Unassembled WGS sequence"/>
</dbReference>
<dbReference type="SFLD" id="SFLDS00019">
    <property type="entry name" value="Glutathione_Transferase_(cytos"/>
    <property type="match status" value="1"/>
</dbReference>
<dbReference type="GO" id="GO:0006749">
    <property type="term" value="P:glutathione metabolic process"/>
    <property type="evidence" value="ECO:0007669"/>
    <property type="project" value="TreeGrafter"/>
</dbReference>
<dbReference type="InterPro" id="IPR004045">
    <property type="entry name" value="Glutathione_S-Trfase_N"/>
</dbReference>
<accession>A0A6J8D5X5</accession>
<dbReference type="CDD" id="cd03192">
    <property type="entry name" value="GST_C_Sigma_like"/>
    <property type="match status" value="1"/>
</dbReference>
<dbReference type="InterPro" id="IPR050213">
    <property type="entry name" value="GST_superfamily"/>
</dbReference>
<keyword evidence="7" id="KW-1185">Reference proteome</keyword>
<comment type="function">
    <text evidence="3">S-crystallins are structural components of squids and octopi eye lens. Contains relatively little if any GST activity.</text>
</comment>
<keyword evidence="2" id="KW-0273">Eye lens protein</keyword>
<dbReference type="PROSITE" id="PS50404">
    <property type="entry name" value="GST_NTER"/>
    <property type="match status" value="1"/>
</dbReference>
<dbReference type="GO" id="GO:0004364">
    <property type="term" value="F:glutathione transferase activity"/>
    <property type="evidence" value="ECO:0007669"/>
    <property type="project" value="UniProtKB-EC"/>
</dbReference>
<keyword evidence="6" id="KW-0808">Transferase</keyword>
<dbReference type="InterPro" id="IPR004046">
    <property type="entry name" value="GST_C"/>
</dbReference>
<dbReference type="SFLD" id="SFLDG01205">
    <property type="entry name" value="AMPS.1"/>
    <property type="match status" value="1"/>
</dbReference>
<dbReference type="AlphaFoldDB" id="A0A6J8D5X5"/>
<dbReference type="OrthoDB" id="414243at2759"/>
<dbReference type="Pfam" id="PF14497">
    <property type="entry name" value="GST_C_3"/>
    <property type="match status" value="1"/>
</dbReference>
<dbReference type="FunFam" id="1.20.1050.10:FF:000030">
    <property type="entry name" value="Glutathione S-transferase S1"/>
    <property type="match status" value="1"/>
</dbReference>
<comment type="similarity">
    <text evidence="1">Belongs to the GST superfamily.</text>
</comment>
<dbReference type="InterPro" id="IPR010987">
    <property type="entry name" value="Glutathione-S-Trfase_C-like"/>
</dbReference>
<dbReference type="SUPFAM" id="SSF47616">
    <property type="entry name" value="GST C-terminal domain-like"/>
    <property type="match status" value="1"/>
</dbReference>
<dbReference type="GO" id="GO:0005212">
    <property type="term" value="F:structural constituent of eye lens"/>
    <property type="evidence" value="ECO:0007669"/>
    <property type="project" value="UniProtKB-KW"/>
</dbReference>
<dbReference type="Gene3D" id="1.20.1050.10">
    <property type="match status" value="1"/>
</dbReference>
<dbReference type="FunFam" id="3.40.30.10:FF:000035">
    <property type="entry name" value="hematopoietic prostaglandin D synthase"/>
    <property type="match status" value="1"/>
</dbReference>
<proteinExistence type="inferred from homology"/>
<organism evidence="6 7">
    <name type="scientific">Mytilus coruscus</name>
    <name type="common">Sea mussel</name>
    <dbReference type="NCBI Taxonomy" id="42192"/>
    <lineage>
        <taxon>Eukaryota</taxon>
        <taxon>Metazoa</taxon>
        <taxon>Spiralia</taxon>
        <taxon>Lophotrochozoa</taxon>
        <taxon>Mollusca</taxon>
        <taxon>Bivalvia</taxon>
        <taxon>Autobranchia</taxon>
        <taxon>Pteriomorphia</taxon>
        <taxon>Mytilida</taxon>
        <taxon>Mytiloidea</taxon>
        <taxon>Mytilidae</taxon>
        <taxon>Mytilinae</taxon>
        <taxon>Mytilus</taxon>
    </lineage>
</organism>
<feature type="domain" description="GST N-terminal" evidence="4">
    <location>
        <begin position="2"/>
        <end position="79"/>
    </location>
</feature>
<dbReference type="PROSITE" id="PS50405">
    <property type="entry name" value="GST_CTER"/>
    <property type="match status" value="1"/>
</dbReference>
<dbReference type="SFLD" id="SFLDG00363">
    <property type="entry name" value="AMPS_(cytGST):_Alpha-__Mu-__Pi"/>
    <property type="match status" value="1"/>
</dbReference>
<keyword evidence="6" id="KW-0413">Isomerase</keyword>
<dbReference type="GO" id="GO:0004667">
    <property type="term" value="F:prostaglandin-D synthase activity"/>
    <property type="evidence" value="ECO:0007669"/>
    <property type="project" value="UniProtKB-EC"/>
</dbReference>
<dbReference type="PANTHER" id="PTHR11571:SF150">
    <property type="entry name" value="GLUTATHIONE S-TRANSFERASE"/>
    <property type="match status" value="1"/>
</dbReference>
<dbReference type="InterPro" id="IPR036282">
    <property type="entry name" value="Glutathione-S-Trfase_C_sf"/>
</dbReference>
<dbReference type="EMBL" id="CACVKT020006521">
    <property type="protein sequence ID" value="CAC5402524.1"/>
    <property type="molecule type" value="Genomic_DNA"/>
</dbReference>
<feature type="domain" description="GST C-terminal" evidence="5">
    <location>
        <begin position="81"/>
        <end position="205"/>
    </location>
</feature>
<reference evidence="6 7" key="1">
    <citation type="submission" date="2020-06" db="EMBL/GenBank/DDBJ databases">
        <authorList>
            <person name="Li R."/>
            <person name="Bekaert M."/>
        </authorList>
    </citation>
    <scope>NUCLEOTIDE SEQUENCE [LARGE SCALE GENOMIC DNA]</scope>
    <source>
        <strain evidence="7">wild</strain>
    </source>
</reference>
<dbReference type="EC" id="2.5.1.18" evidence="6"/>
<name>A0A6J8D5X5_MYTCO</name>
<sequence>MAVYKLTYFNLRARGEVSRLLFAAADQAYEDCRITFEEWPSIKPTTPLGQVPILSVNGKLIPQSRAIERYLAREFGLYGKTNMENTMCDIIIDTIHCDVRPELRKYIFEKDDAKKADMSKHLAEEVLHKFMLFIEKTLKDNGGDYLVGNDLTWADLAVFDFTQEVLAVWKHEKLNFPEEFNKHHERIKAVPKIKRWLETRPKTER</sequence>
<evidence type="ECO:0000313" key="6">
    <source>
        <dbReference type="EMBL" id="CAC5402524.1"/>
    </source>
</evidence>
<dbReference type="SUPFAM" id="SSF52833">
    <property type="entry name" value="Thioredoxin-like"/>
    <property type="match status" value="1"/>
</dbReference>
<dbReference type="Gene3D" id="3.40.30.10">
    <property type="entry name" value="Glutaredoxin"/>
    <property type="match status" value="1"/>
</dbReference>
<dbReference type="InterPro" id="IPR036249">
    <property type="entry name" value="Thioredoxin-like_sf"/>
</dbReference>
<dbReference type="EC" id="5.3.99.2" evidence="6"/>
<evidence type="ECO:0000256" key="1">
    <source>
        <dbReference type="ARBA" id="ARBA00007409"/>
    </source>
</evidence>